<comment type="subunit">
    <text evidence="6">Heterotrimer.</text>
</comment>
<dbReference type="GO" id="GO:0005634">
    <property type="term" value="C:nucleus"/>
    <property type="evidence" value="ECO:0007669"/>
    <property type="project" value="UniProtKB-SubCell"/>
</dbReference>
<evidence type="ECO:0000313" key="7">
    <source>
        <dbReference type="EnsemblPlants" id="Solyc02g069855.1.1"/>
    </source>
</evidence>
<dbReference type="GO" id="GO:0000981">
    <property type="term" value="F:DNA-binding transcription factor activity, RNA polymerase II-specific"/>
    <property type="evidence" value="ECO:0000318"/>
    <property type="project" value="GO_Central"/>
</dbReference>
<dbReference type="PANTHER" id="PTHR12632">
    <property type="entry name" value="TRANSCRIPTION FACTOR NF-Y ALPHA-RELATED"/>
    <property type="match status" value="1"/>
</dbReference>
<protein>
    <recommendedName>
        <fullName evidence="6">Nuclear transcription factor Y subunit</fullName>
    </recommendedName>
</protein>
<dbReference type="Gramene" id="Solyc02g069855.1.1">
    <property type="protein sequence ID" value="Solyc02g069855.1.1"/>
    <property type="gene ID" value="Solyc02g069855.1"/>
</dbReference>
<dbReference type="Pfam" id="PF02045">
    <property type="entry name" value="CBFB_NFYA"/>
    <property type="match status" value="1"/>
</dbReference>
<dbReference type="EnsemblPlants" id="Solyc02g069855.1.1">
    <property type="protein sequence ID" value="Solyc02g069855.1.1"/>
    <property type="gene ID" value="Solyc02g069855.1"/>
</dbReference>
<dbReference type="GO" id="GO:0006357">
    <property type="term" value="P:regulation of transcription by RNA polymerase II"/>
    <property type="evidence" value="ECO:0000318"/>
    <property type="project" value="GO_Central"/>
</dbReference>
<accession>A0A3Q7F1K8</accession>
<reference evidence="7" key="2">
    <citation type="submission" date="2019-01" db="UniProtKB">
        <authorList>
            <consortium name="EnsemblPlants"/>
        </authorList>
    </citation>
    <scope>IDENTIFICATION</scope>
    <source>
        <strain evidence="7">cv. Heinz 1706</strain>
    </source>
</reference>
<dbReference type="GO" id="GO:0003677">
    <property type="term" value="F:DNA binding"/>
    <property type="evidence" value="ECO:0007669"/>
    <property type="project" value="UniProtKB-KW"/>
</dbReference>
<keyword evidence="3 6" id="KW-0238">DNA-binding</keyword>
<comment type="function">
    <text evidence="6">Component of the sequence-specific heterotrimeric transcription factor (NF-Y) which specifically recognizes a 5'-CCAAT-3' box motif found in the promoters of its target genes.</text>
</comment>
<organism evidence="7">
    <name type="scientific">Solanum lycopersicum</name>
    <name type="common">Tomato</name>
    <name type="synonym">Lycopersicon esculentum</name>
    <dbReference type="NCBI Taxonomy" id="4081"/>
    <lineage>
        <taxon>Eukaryota</taxon>
        <taxon>Viridiplantae</taxon>
        <taxon>Streptophyta</taxon>
        <taxon>Embryophyta</taxon>
        <taxon>Tracheophyta</taxon>
        <taxon>Spermatophyta</taxon>
        <taxon>Magnoliopsida</taxon>
        <taxon>eudicotyledons</taxon>
        <taxon>Gunneridae</taxon>
        <taxon>Pentapetalae</taxon>
        <taxon>asterids</taxon>
        <taxon>lamiids</taxon>
        <taxon>Solanales</taxon>
        <taxon>Solanaceae</taxon>
        <taxon>Solanoideae</taxon>
        <taxon>Solaneae</taxon>
        <taxon>Solanum</taxon>
        <taxon>Solanum subgen. Lycopersicon</taxon>
    </lineage>
</organism>
<dbReference type="InterPro" id="IPR001289">
    <property type="entry name" value="NFYA"/>
</dbReference>
<dbReference type="Proteomes" id="UP000004994">
    <property type="component" value="Chromosome 2"/>
</dbReference>
<evidence type="ECO:0000256" key="3">
    <source>
        <dbReference type="ARBA" id="ARBA00023125"/>
    </source>
</evidence>
<keyword evidence="8" id="KW-1185">Reference proteome</keyword>
<name>A0A3Q7F1K8_SOLLC</name>
<comment type="similarity">
    <text evidence="6">Belongs to the NFYA/HAP2 subunit family.</text>
</comment>
<dbReference type="Gene3D" id="6.10.250.2430">
    <property type="match status" value="1"/>
</dbReference>
<dbReference type="AlphaFoldDB" id="A0A3Q7F1K8"/>
<evidence type="ECO:0000256" key="2">
    <source>
        <dbReference type="ARBA" id="ARBA00023015"/>
    </source>
</evidence>
<evidence type="ECO:0000256" key="1">
    <source>
        <dbReference type="ARBA" id="ARBA00004123"/>
    </source>
</evidence>
<dbReference type="STRING" id="4081.A0A3Q7F1K8"/>
<evidence type="ECO:0000256" key="6">
    <source>
        <dbReference type="RuleBase" id="RU367155"/>
    </source>
</evidence>
<evidence type="ECO:0000313" key="8">
    <source>
        <dbReference type="Proteomes" id="UP000004994"/>
    </source>
</evidence>
<reference evidence="7" key="1">
    <citation type="journal article" date="2012" name="Nature">
        <title>The tomato genome sequence provides insights into fleshy fruit evolution.</title>
        <authorList>
            <consortium name="Tomato Genome Consortium"/>
        </authorList>
    </citation>
    <scope>NUCLEOTIDE SEQUENCE [LARGE SCALE GENOMIC DNA]</scope>
    <source>
        <strain evidence="7">cv. Heinz 1706</strain>
    </source>
</reference>
<evidence type="ECO:0000256" key="5">
    <source>
        <dbReference type="ARBA" id="ARBA00023242"/>
    </source>
</evidence>
<sequence length="133" mass="15188">MIGFPYESQSNDKTIKFPLLIIYTASEVWIAEHERDSRASSQITNTLGGSQCKIILQPYLHESRHLHALKRARGCGGRFLTAKETDNQQKQDETGDKSQVNINLESGKDKIDRNRPTRLRATKWPLGIFLHIL</sequence>
<keyword evidence="5 6" id="KW-0539">Nucleus</keyword>
<dbReference type="PROSITE" id="PS51152">
    <property type="entry name" value="NFYA_HAP2_2"/>
    <property type="match status" value="1"/>
</dbReference>
<proteinExistence type="inferred from homology"/>
<comment type="subcellular location">
    <subcellularLocation>
        <location evidence="1 6">Nucleus</location>
    </subcellularLocation>
</comment>
<dbReference type="InParanoid" id="A0A3Q7F1K8"/>
<keyword evidence="2 6" id="KW-0805">Transcription regulation</keyword>
<keyword evidence="4 6" id="KW-0804">Transcription</keyword>
<evidence type="ECO:0000256" key="4">
    <source>
        <dbReference type="ARBA" id="ARBA00023163"/>
    </source>
</evidence>
<dbReference type="SMART" id="SM00521">
    <property type="entry name" value="CBF"/>
    <property type="match status" value="1"/>
</dbReference>